<name>A0ABR9AR19_9BACT</name>
<keyword evidence="1" id="KW-1133">Transmembrane helix</keyword>
<accession>A0ABR9AR19</accession>
<gene>
    <name evidence="2" type="ORF">IFO69_20930</name>
</gene>
<proteinExistence type="predicted"/>
<reference evidence="2 3" key="1">
    <citation type="submission" date="2020-09" db="EMBL/GenBank/DDBJ databases">
        <title>Echinicola sp. CAU 1574 isolated from sand of Sido Beach.</title>
        <authorList>
            <person name="Kim W."/>
        </authorList>
    </citation>
    <scope>NUCLEOTIDE SEQUENCE [LARGE SCALE GENOMIC DNA]</scope>
    <source>
        <strain evidence="2 3">CAU 1574</strain>
    </source>
</reference>
<dbReference type="EMBL" id="JACYTQ010000011">
    <property type="protein sequence ID" value="MBD8491231.1"/>
    <property type="molecule type" value="Genomic_DNA"/>
</dbReference>
<dbReference type="RefSeq" id="WP_192012109.1">
    <property type="nucleotide sequence ID" value="NZ_JACYTQ010000011.1"/>
</dbReference>
<evidence type="ECO:0000256" key="1">
    <source>
        <dbReference type="SAM" id="Phobius"/>
    </source>
</evidence>
<comment type="caution">
    <text evidence="2">The sequence shown here is derived from an EMBL/GenBank/DDBJ whole genome shotgun (WGS) entry which is preliminary data.</text>
</comment>
<keyword evidence="1" id="KW-0812">Transmembrane</keyword>
<sequence>MIHCKPKRATYISLSAVVIILISGLTYILNDFSTKRTYGLFFYLISAAILTLVTLLILVKMMAGYRFVSAGKSKIQVRLPLRGLNKTYDLNQVLAWQEEIVITNKKEFRQLTIAFEDKTSISLSNHEHTSYTELYTYLIKKIPKKKVKS</sequence>
<evidence type="ECO:0000313" key="3">
    <source>
        <dbReference type="Proteomes" id="UP000647133"/>
    </source>
</evidence>
<protein>
    <recommendedName>
        <fullName evidence="4">PH domain-containing protein</fullName>
    </recommendedName>
</protein>
<feature type="transmembrane region" description="Helical" evidence="1">
    <location>
        <begin position="40"/>
        <end position="59"/>
    </location>
</feature>
<evidence type="ECO:0008006" key="4">
    <source>
        <dbReference type="Google" id="ProtNLM"/>
    </source>
</evidence>
<dbReference type="Proteomes" id="UP000647133">
    <property type="component" value="Unassembled WGS sequence"/>
</dbReference>
<keyword evidence="1" id="KW-0472">Membrane</keyword>
<feature type="transmembrane region" description="Helical" evidence="1">
    <location>
        <begin position="9"/>
        <end position="28"/>
    </location>
</feature>
<organism evidence="2 3">
    <name type="scientific">Echinicola arenosa</name>
    <dbReference type="NCBI Taxonomy" id="2774144"/>
    <lineage>
        <taxon>Bacteria</taxon>
        <taxon>Pseudomonadati</taxon>
        <taxon>Bacteroidota</taxon>
        <taxon>Cytophagia</taxon>
        <taxon>Cytophagales</taxon>
        <taxon>Cyclobacteriaceae</taxon>
        <taxon>Echinicola</taxon>
    </lineage>
</organism>
<evidence type="ECO:0000313" key="2">
    <source>
        <dbReference type="EMBL" id="MBD8491231.1"/>
    </source>
</evidence>
<keyword evidence="3" id="KW-1185">Reference proteome</keyword>